<dbReference type="PRINTS" id="PR00364">
    <property type="entry name" value="DISEASERSIST"/>
</dbReference>
<reference evidence="10 13" key="2">
    <citation type="journal article" date="2014" name="BMC Genomics">
        <title>An improved genome release (version Mt4.0) for the model legume Medicago truncatula.</title>
        <authorList>
            <person name="Tang H."/>
            <person name="Krishnakumar V."/>
            <person name="Bidwell S."/>
            <person name="Rosen B."/>
            <person name="Chan A."/>
            <person name="Zhou S."/>
            <person name="Gentzbittel L."/>
            <person name="Childs K.L."/>
            <person name="Yandell M."/>
            <person name="Gundlach H."/>
            <person name="Mayer K.F."/>
            <person name="Schwartz D.C."/>
            <person name="Town C.D."/>
        </authorList>
    </citation>
    <scope>GENOME REANNOTATION</scope>
    <source>
        <strain evidence="10">A17</strain>
        <strain evidence="12 13">cv. Jemalong A17</strain>
    </source>
</reference>
<dbReference type="Pfam" id="PF00931">
    <property type="entry name" value="NB-ARC"/>
    <property type="match status" value="1"/>
</dbReference>
<keyword evidence="4" id="KW-0547">Nucleotide-binding</keyword>
<feature type="domain" description="Disease resistance protein At4g27190-like leucine-rich repeats" evidence="9">
    <location>
        <begin position="747"/>
        <end position="843"/>
    </location>
</feature>
<dbReference type="Gene3D" id="1.10.8.430">
    <property type="entry name" value="Helical domain of apoptotic protease-activating factors"/>
    <property type="match status" value="1"/>
</dbReference>
<keyword evidence="7" id="KW-0175">Coiled coil</keyword>
<dbReference type="AlphaFoldDB" id="A0A072U1C5"/>
<feature type="domain" description="NB-ARC" evidence="8">
    <location>
        <begin position="161"/>
        <end position="319"/>
    </location>
</feature>
<keyword evidence="11" id="KW-0378">Hydrolase</keyword>
<comment type="similarity">
    <text evidence="1">Belongs to the disease resistance NB-LRR family.</text>
</comment>
<reference evidence="10 13" key="1">
    <citation type="journal article" date="2011" name="Nature">
        <title>The Medicago genome provides insight into the evolution of rhizobial symbioses.</title>
        <authorList>
            <person name="Young N.D."/>
            <person name="Debelle F."/>
            <person name="Oldroyd G.E."/>
            <person name="Geurts R."/>
            <person name="Cannon S.B."/>
            <person name="Udvardi M.K."/>
            <person name="Benedito V.A."/>
            <person name="Mayer K.F."/>
            <person name="Gouzy J."/>
            <person name="Schoof H."/>
            <person name="Van de Peer Y."/>
            <person name="Proost S."/>
            <person name="Cook D.R."/>
            <person name="Meyers B.C."/>
            <person name="Spannagl M."/>
            <person name="Cheung F."/>
            <person name="De Mita S."/>
            <person name="Krishnakumar V."/>
            <person name="Gundlach H."/>
            <person name="Zhou S."/>
            <person name="Mudge J."/>
            <person name="Bharti A.K."/>
            <person name="Murray J.D."/>
            <person name="Naoumkina M.A."/>
            <person name="Rosen B."/>
            <person name="Silverstein K.A."/>
            <person name="Tang H."/>
            <person name="Rombauts S."/>
            <person name="Zhao P.X."/>
            <person name="Zhou P."/>
            <person name="Barbe V."/>
            <person name="Bardou P."/>
            <person name="Bechner M."/>
            <person name="Bellec A."/>
            <person name="Berger A."/>
            <person name="Berges H."/>
            <person name="Bidwell S."/>
            <person name="Bisseling T."/>
            <person name="Choisne N."/>
            <person name="Couloux A."/>
            <person name="Denny R."/>
            <person name="Deshpande S."/>
            <person name="Dai X."/>
            <person name="Doyle J.J."/>
            <person name="Dudez A.M."/>
            <person name="Farmer A.D."/>
            <person name="Fouteau S."/>
            <person name="Franken C."/>
            <person name="Gibelin C."/>
            <person name="Gish J."/>
            <person name="Goldstein S."/>
            <person name="Gonzalez A.J."/>
            <person name="Green P.J."/>
            <person name="Hallab A."/>
            <person name="Hartog M."/>
            <person name="Hua A."/>
            <person name="Humphray S.J."/>
            <person name="Jeong D.H."/>
            <person name="Jing Y."/>
            <person name="Jocker A."/>
            <person name="Kenton S.M."/>
            <person name="Kim D.J."/>
            <person name="Klee K."/>
            <person name="Lai H."/>
            <person name="Lang C."/>
            <person name="Lin S."/>
            <person name="Macmil S.L."/>
            <person name="Magdelenat G."/>
            <person name="Matthews L."/>
            <person name="McCorrison J."/>
            <person name="Monaghan E.L."/>
            <person name="Mun J.H."/>
            <person name="Najar F.Z."/>
            <person name="Nicholson C."/>
            <person name="Noirot C."/>
            <person name="O'Bleness M."/>
            <person name="Paule C.R."/>
            <person name="Poulain J."/>
            <person name="Prion F."/>
            <person name="Qin B."/>
            <person name="Qu C."/>
            <person name="Retzel E.F."/>
            <person name="Riddle C."/>
            <person name="Sallet E."/>
            <person name="Samain S."/>
            <person name="Samson N."/>
            <person name="Sanders I."/>
            <person name="Saurat O."/>
            <person name="Scarpelli C."/>
            <person name="Schiex T."/>
            <person name="Segurens B."/>
            <person name="Severin A.J."/>
            <person name="Sherrier D.J."/>
            <person name="Shi R."/>
            <person name="Sims S."/>
            <person name="Singer S.R."/>
            <person name="Sinharoy S."/>
            <person name="Sterck L."/>
            <person name="Viollet A."/>
            <person name="Wang B.B."/>
            <person name="Wang K."/>
            <person name="Wang M."/>
            <person name="Wang X."/>
            <person name="Warfsmann J."/>
            <person name="Weissenbach J."/>
            <person name="White D.D."/>
            <person name="White J.D."/>
            <person name="Wiley G.B."/>
            <person name="Wincker P."/>
            <person name="Xing Y."/>
            <person name="Yang L."/>
            <person name="Yao Z."/>
            <person name="Ying F."/>
            <person name="Zhai J."/>
            <person name="Zhou L."/>
            <person name="Zuber A."/>
            <person name="Denarie J."/>
            <person name="Dixon R.A."/>
            <person name="May G.D."/>
            <person name="Schwartz D.C."/>
            <person name="Rogers J."/>
            <person name="Quetier F."/>
            <person name="Town C.D."/>
            <person name="Roe B.A."/>
        </authorList>
    </citation>
    <scope>NUCLEOTIDE SEQUENCE [LARGE SCALE GENOMIC DNA]</scope>
    <source>
        <strain evidence="10">A17</strain>
        <strain evidence="12 13">cv. Jemalong A17</strain>
    </source>
</reference>
<evidence type="ECO:0000313" key="10">
    <source>
        <dbReference type="EMBL" id="KEH19610.1"/>
    </source>
</evidence>
<feature type="coiled-coil region" evidence="7">
    <location>
        <begin position="69"/>
        <end position="96"/>
    </location>
</feature>
<evidence type="ECO:0000256" key="3">
    <source>
        <dbReference type="ARBA" id="ARBA00022737"/>
    </source>
</evidence>
<dbReference type="EMBL" id="CM001224">
    <property type="protein sequence ID" value="KEH19610.1"/>
    <property type="molecule type" value="Genomic_DNA"/>
</dbReference>
<keyword evidence="2" id="KW-0433">Leucine-rich repeat</keyword>
<dbReference type="EnsemblPlants" id="KEH19610">
    <property type="protein sequence ID" value="KEH19610"/>
    <property type="gene ID" value="MTR_8g464870"/>
</dbReference>
<dbReference type="InterPro" id="IPR050905">
    <property type="entry name" value="Plant_NBS-LRR"/>
</dbReference>
<keyword evidence="5" id="KW-0611">Plant defense</keyword>
<dbReference type="InterPro" id="IPR057135">
    <property type="entry name" value="At4g27190-like_LRR"/>
</dbReference>
<organism evidence="10 13">
    <name type="scientific">Medicago truncatula</name>
    <name type="common">Barrel medic</name>
    <name type="synonym">Medicago tribuloides</name>
    <dbReference type="NCBI Taxonomy" id="3880"/>
    <lineage>
        <taxon>Eukaryota</taxon>
        <taxon>Viridiplantae</taxon>
        <taxon>Streptophyta</taxon>
        <taxon>Embryophyta</taxon>
        <taxon>Tracheophyta</taxon>
        <taxon>Spermatophyta</taxon>
        <taxon>Magnoliopsida</taxon>
        <taxon>eudicotyledons</taxon>
        <taxon>Gunneridae</taxon>
        <taxon>Pentapetalae</taxon>
        <taxon>rosids</taxon>
        <taxon>fabids</taxon>
        <taxon>Fabales</taxon>
        <taxon>Fabaceae</taxon>
        <taxon>Papilionoideae</taxon>
        <taxon>50 kb inversion clade</taxon>
        <taxon>NPAAA clade</taxon>
        <taxon>Hologalegina</taxon>
        <taxon>IRL clade</taxon>
        <taxon>Trifolieae</taxon>
        <taxon>Medicago</taxon>
    </lineage>
</organism>
<sequence>MADVAISIVATVVERLVGPAIREGKCVLCVNKFIGDLENEKKELVFERDNLLVRVEQAKHRTEEIEIPVGKWIDNVNNLLEEVDDLEQRMRENTSCFQGRCPTWKRYRLCKQTVKKIEAIRKFKGTSNIKPFSHRAPLPGIKLQSSEDFTYFESTKVASSQLLEALRDEDIYMIGVYGMGGTGKTALVTEVGKKVEASNVFDKTILITVSQTPNIRDIQGKIADVLNMKLEEESDEGRAQRLWLSLKEKKRILVIVDDLWREFDLNDVGIRLDNDNKGAWKILATTRNQHVCDLMHCQKKIHLGLLDEDESWSLFRKHAHIDENFPKSLDGVPQKVCMECKGLPIAIKAVGSSLKGKSNAEWKVAFHRLRNSETIDDKEEGVGVALSCLKLSYDYLSNKEKLVFLMCSMFPEDYKISVEDMIRYAVGLGLGQGFSLESARDEIEAMINRLLESCLLMHTGESKEYVKMHDTVRDTALWIAKRSDNNKIVVNVDKPISTLEMDDSIRDCFALSSWYLEQDKKFHQLHAPNLEILLLHSRRWRWKCFDLSRATFQGIKGLKVFSLINNAYGNPPLYLPSSTHSLTNLRTLRLNGFKNLGNTSFLGSLTRLEVLDLQHCILEELPNEIGKLERLKLLDLSFCVFLQENYNGAIGKCSQLEELYASKCMPKEYICQCVMDIITLPMLQRFVICTDLNRDFAKTSRHLEVMDFNISNLKDSKKNLLQMAETIHLIHLHGGCKNIIQDMIKVMRGTSCFTSLCLEGCPEIEYIVNTTSDSEVAFLVPKLVELVLLELENLEELCRGPPQQVLSFFERLEKLEIQQCLKLHNIFPQECNLQNLKILKITNSMFGEALFSISVAQSLQQLEVLEVSQCDELKLIIAIGSEHGSNSGNEIFQTDLKGSHFVMSRLKKLQISNCRKLESILPICCVEGLAPLEEIEIIQAPQLKLVFGECDHQNHPSHQYRNKNLHPHLKRLKLTDLDNLIGICPEKNCENWPSSIVLIVEKCPKLSASWIATLAGSDDGEKVFKVAKMTLRGFSELSRISRVGPSPRHILSLHCLQSLAVSSCKNLRSLFSMEIHKSLPELTSFRVYNCDELEQIIEENEELVSNTEVCFPKLTDIRIVNCKKMKSLFSVAMIRMLPKLSTLEISEVTQLEEVFKGENTINDIEIELVNLSSIQLHKLPCFVDICKGFKLRTAKIKHVDIVECPKIAPSLREIQVQLEESGDRSRK</sequence>
<dbReference type="InterPro" id="IPR002182">
    <property type="entry name" value="NB-ARC"/>
</dbReference>
<reference evidence="11" key="5">
    <citation type="journal article" date="2018" name="Nat. Plants">
        <title>Whole-genome landscape of Medicago truncatula symbiotic genes.</title>
        <authorList>
            <person name="Pecrix Y."/>
            <person name="Gamas P."/>
            <person name="Carrere S."/>
        </authorList>
    </citation>
    <scope>NUCLEOTIDE SEQUENCE</scope>
    <source>
        <tissue evidence="11">Leaves</tissue>
    </source>
</reference>
<accession>A0A072U1C5</accession>
<dbReference type="Gene3D" id="3.80.10.10">
    <property type="entry name" value="Ribonuclease Inhibitor"/>
    <property type="match status" value="2"/>
</dbReference>
<evidence type="ECO:0000313" key="13">
    <source>
        <dbReference type="Proteomes" id="UP000002051"/>
    </source>
</evidence>
<evidence type="ECO:0000256" key="1">
    <source>
        <dbReference type="ARBA" id="ARBA00008894"/>
    </source>
</evidence>
<proteinExistence type="inferred from homology"/>
<evidence type="ECO:0000256" key="6">
    <source>
        <dbReference type="ARBA" id="ARBA00022840"/>
    </source>
</evidence>
<dbReference type="Gramene" id="rna47236">
    <property type="protein sequence ID" value="RHN40977.1"/>
    <property type="gene ID" value="gene47236"/>
</dbReference>
<reference evidence="14" key="4">
    <citation type="journal article" date="2018" name="Nat. Plants">
        <title>Whole-genome landscape of Medicago truncatula symbiotic genes.</title>
        <authorList>
            <person name="Pecrix Y."/>
            <person name="Staton S.E."/>
            <person name="Sallet E."/>
            <person name="Lelandais-Briere C."/>
            <person name="Moreau S."/>
            <person name="Carrere S."/>
            <person name="Blein T."/>
            <person name="Jardinaud M.F."/>
            <person name="Latrasse D."/>
            <person name="Zouine M."/>
            <person name="Zahm M."/>
            <person name="Kreplak J."/>
            <person name="Mayjonade B."/>
            <person name="Satge C."/>
            <person name="Perez M."/>
            <person name="Cauet S."/>
            <person name="Marande W."/>
            <person name="Chantry-Darmon C."/>
            <person name="Lopez-Roques C."/>
            <person name="Bouchez O."/>
            <person name="Berard A."/>
            <person name="Debelle F."/>
            <person name="Munos S."/>
            <person name="Bendahmane A."/>
            <person name="Berges H."/>
            <person name="Niebel A."/>
            <person name="Buitink J."/>
            <person name="Frugier F."/>
            <person name="Benhamed M."/>
            <person name="Crespi M."/>
            <person name="Gouzy J."/>
            <person name="Gamas P."/>
        </authorList>
    </citation>
    <scope>NUCLEOTIDE SEQUENCE [LARGE SCALE GENOMIC DNA]</scope>
    <source>
        <strain evidence="14">cv. Jemalong A17</strain>
    </source>
</reference>
<dbReference type="GO" id="GO:0005524">
    <property type="term" value="F:ATP binding"/>
    <property type="evidence" value="ECO:0007669"/>
    <property type="project" value="UniProtKB-KW"/>
</dbReference>
<gene>
    <name evidence="12" type="primary">25502579</name>
    <name evidence="10" type="ordered locus">MTR_8g464870</name>
    <name evidence="11" type="ORF">MtrunA17_Chr8g0360991</name>
</gene>
<dbReference type="GO" id="GO:0016787">
    <property type="term" value="F:hydrolase activity"/>
    <property type="evidence" value="ECO:0007669"/>
    <property type="project" value="UniProtKB-KW"/>
</dbReference>
<dbReference type="InterPro" id="IPR036388">
    <property type="entry name" value="WH-like_DNA-bd_sf"/>
</dbReference>
<evidence type="ECO:0000256" key="2">
    <source>
        <dbReference type="ARBA" id="ARBA00022614"/>
    </source>
</evidence>
<dbReference type="SUPFAM" id="SSF52540">
    <property type="entry name" value="P-loop containing nucleoside triphosphate hydrolases"/>
    <property type="match status" value="1"/>
</dbReference>
<feature type="domain" description="Disease resistance protein At4g27190-like leucine-rich repeats" evidence="9">
    <location>
        <begin position="1107"/>
        <end position="1206"/>
    </location>
</feature>
<dbReference type="Proteomes" id="UP000002051">
    <property type="component" value="Chromosome 8"/>
</dbReference>
<evidence type="ECO:0000313" key="12">
    <source>
        <dbReference type="EnsemblPlants" id="KEH19610"/>
    </source>
</evidence>
<keyword evidence="3" id="KW-0677">Repeat</keyword>
<evidence type="ECO:0000256" key="5">
    <source>
        <dbReference type="ARBA" id="ARBA00022821"/>
    </source>
</evidence>
<evidence type="ECO:0000256" key="7">
    <source>
        <dbReference type="SAM" id="Coils"/>
    </source>
</evidence>
<dbReference type="EMBL" id="PSQE01000008">
    <property type="protein sequence ID" value="RHN40977.1"/>
    <property type="molecule type" value="Genomic_DNA"/>
</dbReference>
<feature type="domain" description="Disease resistance protein At4g27190-like leucine-rich repeats" evidence="9">
    <location>
        <begin position="888"/>
        <end position="1007"/>
    </location>
</feature>
<evidence type="ECO:0000313" key="11">
    <source>
        <dbReference type="EMBL" id="RHN40977.1"/>
    </source>
</evidence>
<keyword evidence="13" id="KW-1185">Reference proteome</keyword>
<dbReference type="Gene3D" id="1.10.10.10">
    <property type="entry name" value="Winged helix-like DNA-binding domain superfamily/Winged helix DNA-binding domain"/>
    <property type="match status" value="1"/>
</dbReference>
<dbReference type="InterPro" id="IPR042197">
    <property type="entry name" value="Apaf_helical"/>
</dbReference>
<feature type="domain" description="Disease resistance protein At4g27190-like leucine-rich repeats" evidence="9">
    <location>
        <begin position="1021"/>
        <end position="1091"/>
    </location>
</feature>
<dbReference type="PANTHER" id="PTHR33463">
    <property type="entry name" value="NB-ARC DOMAIN-CONTAINING PROTEIN-RELATED"/>
    <property type="match status" value="1"/>
</dbReference>
<dbReference type="PANTHER" id="PTHR33463:SF183">
    <property type="entry name" value="NB-ARC DOMAIN DISEASE RESISTANCE PROTEIN"/>
    <property type="match status" value="1"/>
</dbReference>
<protein>
    <submittedName>
        <fullName evidence="10">Disease resistance protein (CC-NBS-LRR class) family protein</fullName>
    </submittedName>
    <submittedName>
        <fullName evidence="11">Putative P-loop containing nucleoside triphosphate hydrolase, leucine-rich repeat domain, L</fullName>
    </submittedName>
</protein>
<reference evidence="12" key="3">
    <citation type="submission" date="2015-04" db="UniProtKB">
        <authorList>
            <consortium name="EnsemblPlants"/>
        </authorList>
    </citation>
    <scope>IDENTIFICATION</scope>
    <source>
        <strain evidence="12">cv. Jemalong A17</strain>
    </source>
</reference>
<evidence type="ECO:0000313" key="14">
    <source>
        <dbReference type="Proteomes" id="UP000265566"/>
    </source>
</evidence>
<dbReference type="SUPFAM" id="SSF52047">
    <property type="entry name" value="RNI-like"/>
    <property type="match status" value="1"/>
</dbReference>
<dbReference type="GO" id="GO:0043531">
    <property type="term" value="F:ADP binding"/>
    <property type="evidence" value="ECO:0007669"/>
    <property type="project" value="InterPro"/>
</dbReference>
<keyword evidence="6" id="KW-0067">ATP-binding</keyword>
<dbReference type="SUPFAM" id="SSF52058">
    <property type="entry name" value="L domain-like"/>
    <property type="match status" value="1"/>
</dbReference>
<dbReference type="KEGG" id="mtr:25502579"/>
<dbReference type="Proteomes" id="UP000265566">
    <property type="component" value="Chromosome 8"/>
</dbReference>
<dbReference type="FunFam" id="3.40.50.300:FF:001091">
    <property type="entry name" value="Probable disease resistance protein At1g61300"/>
    <property type="match status" value="1"/>
</dbReference>
<evidence type="ECO:0000256" key="4">
    <source>
        <dbReference type="ARBA" id="ARBA00022741"/>
    </source>
</evidence>
<evidence type="ECO:0000259" key="8">
    <source>
        <dbReference type="Pfam" id="PF00931"/>
    </source>
</evidence>
<evidence type="ECO:0000259" key="9">
    <source>
        <dbReference type="Pfam" id="PF23247"/>
    </source>
</evidence>
<dbReference type="Pfam" id="PF23247">
    <property type="entry name" value="LRR_RPS2"/>
    <property type="match status" value="4"/>
</dbReference>
<dbReference type="OrthoDB" id="971758at2759"/>
<dbReference type="GO" id="GO:0006952">
    <property type="term" value="P:defense response"/>
    <property type="evidence" value="ECO:0007669"/>
    <property type="project" value="UniProtKB-KW"/>
</dbReference>
<dbReference type="HOGENOM" id="CLU_000427_3_1_1"/>
<dbReference type="InterPro" id="IPR032675">
    <property type="entry name" value="LRR_dom_sf"/>
</dbReference>
<dbReference type="FunFam" id="1.10.10.10:FF:000322">
    <property type="entry name" value="Probable disease resistance protein At1g63360"/>
    <property type="match status" value="1"/>
</dbReference>
<name>A0A072U1C5_MEDTR</name>
<dbReference type="Gene3D" id="3.40.50.300">
    <property type="entry name" value="P-loop containing nucleotide triphosphate hydrolases"/>
    <property type="match status" value="1"/>
</dbReference>
<dbReference type="InterPro" id="IPR027417">
    <property type="entry name" value="P-loop_NTPase"/>
</dbReference>